<feature type="transmembrane region" description="Helical" evidence="1">
    <location>
        <begin position="12"/>
        <end position="33"/>
    </location>
</feature>
<feature type="transmembrane region" description="Helical" evidence="1">
    <location>
        <begin position="257"/>
        <end position="279"/>
    </location>
</feature>
<feature type="transmembrane region" description="Helical" evidence="1">
    <location>
        <begin position="39"/>
        <end position="62"/>
    </location>
</feature>
<keyword evidence="1" id="KW-1133">Transmembrane helix</keyword>
<feature type="transmembrane region" description="Helical" evidence="1">
    <location>
        <begin position="102"/>
        <end position="135"/>
    </location>
</feature>
<protein>
    <submittedName>
        <fullName evidence="2">Uncharacterized protein</fullName>
    </submittedName>
</protein>
<feature type="transmembrane region" description="Helical" evidence="1">
    <location>
        <begin position="212"/>
        <end position="237"/>
    </location>
</feature>
<evidence type="ECO:0000313" key="3">
    <source>
        <dbReference type="Proteomes" id="UP000746595"/>
    </source>
</evidence>
<feature type="transmembrane region" description="Helical" evidence="1">
    <location>
        <begin position="286"/>
        <end position="306"/>
    </location>
</feature>
<feature type="transmembrane region" description="Helical" evidence="1">
    <location>
        <begin position="69"/>
        <end position="96"/>
    </location>
</feature>
<dbReference type="EMBL" id="JAAWVT010000016">
    <property type="protein sequence ID" value="NKG22806.1"/>
    <property type="molecule type" value="Genomic_DNA"/>
</dbReference>
<comment type="caution">
    <text evidence="2">The sequence shown here is derived from an EMBL/GenBank/DDBJ whole genome shotgun (WGS) entry which is preliminary data.</text>
</comment>
<keyword evidence="3" id="KW-1185">Reference proteome</keyword>
<organism evidence="2 3">
    <name type="scientific">Paeniglutamicibacter terrestris</name>
    <dbReference type="NCBI Taxonomy" id="2723403"/>
    <lineage>
        <taxon>Bacteria</taxon>
        <taxon>Bacillati</taxon>
        <taxon>Actinomycetota</taxon>
        <taxon>Actinomycetes</taxon>
        <taxon>Micrococcales</taxon>
        <taxon>Micrococcaceae</taxon>
        <taxon>Paeniglutamicibacter</taxon>
    </lineage>
</organism>
<accession>A0ABX1G964</accession>
<keyword evidence="1" id="KW-0472">Membrane</keyword>
<evidence type="ECO:0000313" key="2">
    <source>
        <dbReference type="EMBL" id="NKG22806.1"/>
    </source>
</evidence>
<reference evidence="2 3" key="1">
    <citation type="submission" date="2020-04" db="EMBL/GenBank/DDBJ databases">
        <title>Paeniglutamicibacter sp. ANT13_2, a novel actinomycete isolated from sediment in Antarctica.</title>
        <authorList>
            <person name="Sakdapetsiri C."/>
            <person name="Pinyakong O."/>
        </authorList>
    </citation>
    <scope>NUCLEOTIDE SEQUENCE [LARGE SCALE GENOMIC DNA]</scope>
    <source>
        <strain evidence="2 3">ANT13_2</strain>
    </source>
</reference>
<evidence type="ECO:0000256" key="1">
    <source>
        <dbReference type="SAM" id="Phobius"/>
    </source>
</evidence>
<feature type="transmembrane region" description="Helical" evidence="1">
    <location>
        <begin position="142"/>
        <end position="166"/>
    </location>
</feature>
<name>A0ABX1G964_9MICC</name>
<dbReference type="Proteomes" id="UP000746595">
    <property type="component" value="Unassembled WGS sequence"/>
</dbReference>
<gene>
    <name evidence="2" type="ORF">HED64_19125</name>
</gene>
<keyword evidence="1" id="KW-0812">Transmembrane</keyword>
<sequence>MASFSDTTVAALVTDGVATVCLVAEVLAVVPAATVGALAAAGLVTADFGAVVVFSAIGFVAAEVVAADFVAVAAVLVAAGLDSAIDVVLAAGASVADAAVEVAAAGFVAAVVLLEAGAAGVLTLVAAVVTVLAAVVFDAVGAVTVAGFVAVAAAVAVLVAVVFGAVDAVAVAVAGFVAAAVAVVAVLVAVVFGAVAAVAVVAAGFVAAAAEAVAVLVAVVFRAAVAVAVVTAGFAAVEAAVVELLAAVPTVLVADGLVADAVVAATVAGFTSVSLGLLLEGVAASAFFIVVGFSVADFGETFAAWFSELARVVNPTAFEDVVFGTFSALMLEVNVDFVLVAWEGVTVSAVAGTDFELVAGPTLPAAGVSTVVGLASTFLSWVDWPIFLPFLFARAVIVLLLFLEKLLNLVVNGGNRVDRRFKRFSYVCEVH</sequence>
<dbReference type="RefSeq" id="WP_168153541.1">
    <property type="nucleotide sequence ID" value="NZ_JAAWVT010000016.1"/>
</dbReference>
<feature type="transmembrane region" description="Helical" evidence="1">
    <location>
        <begin position="172"/>
        <end position="205"/>
    </location>
</feature>
<feature type="transmembrane region" description="Helical" evidence="1">
    <location>
        <begin position="384"/>
        <end position="403"/>
    </location>
</feature>
<proteinExistence type="predicted"/>